<gene>
    <name evidence="4" type="ORF">PSFLO_05335</name>
</gene>
<organism evidence="4 5">
    <name type="scientific">Pseudozyma flocculosa</name>
    <dbReference type="NCBI Taxonomy" id="84751"/>
    <lineage>
        <taxon>Eukaryota</taxon>
        <taxon>Fungi</taxon>
        <taxon>Dikarya</taxon>
        <taxon>Basidiomycota</taxon>
        <taxon>Ustilaginomycotina</taxon>
        <taxon>Ustilaginomycetes</taxon>
        <taxon>Ustilaginales</taxon>
        <taxon>Ustilaginaceae</taxon>
        <taxon>Pseudozyma</taxon>
    </lineage>
</organism>
<accession>A0A5C3F5R9</accession>
<dbReference type="SUPFAM" id="SSF46785">
    <property type="entry name" value="Winged helix' DNA-binding domain"/>
    <property type="match status" value="1"/>
</dbReference>
<dbReference type="OrthoDB" id="1110759at2759"/>
<feature type="compositionally biased region" description="Low complexity" evidence="2">
    <location>
        <begin position="587"/>
        <end position="600"/>
    </location>
</feature>
<dbReference type="InterPro" id="IPR005818">
    <property type="entry name" value="Histone_H1/H5_H15"/>
</dbReference>
<evidence type="ECO:0000256" key="1">
    <source>
        <dbReference type="ARBA" id="ARBA00020833"/>
    </source>
</evidence>
<dbReference type="InterPro" id="IPR036390">
    <property type="entry name" value="WH_DNA-bd_sf"/>
</dbReference>
<dbReference type="SMART" id="SM00526">
    <property type="entry name" value="H15"/>
    <property type="match status" value="1"/>
</dbReference>
<feature type="region of interest" description="Disordered" evidence="2">
    <location>
        <begin position="232"/>
        <end position="269"/>
    </location>
</feature>
<reference evidence="4 5" key="1">
    <citation type="submission" date="2018-03" db="EMBL/GenBank/DDBJ databases">
        <authorList>
            <person name="Guldener U."/>
        </authorList>
    </citation>
    <scope>NUCLEOTIDE SEQUENCE [LARGE SCALE GENOMIC DNA]</scope>
    <source>
        <strain evidence="4 5">DAOM196992</strain>
    </source>
</reference>
<feature type="compositionally biased region" description="Low complexity" evidence="2">
    <location>
        <begin position="635"/>
        <end position="647"/>
    </location>
</feature>
<dbReference type="Gene3D" id="1.10.10.10">
    <property type="entry name" value="Winged helix-like DNA-binding domain superfamily/Winged helix DNA-binding domain"/>
    <property type="match status" value="1"/>
</dbReference>
<feature type="compositionally biased region" description="Low complexity" evidence="2">
    <location>
        <begin position="692"/>
        <end position="707"/>
    </location>
</feature>
<dbReference type="InterPro" id="IPR036388">
    <property type="entry name" value="WH-like_DNA-bd_sf"/>
</dbReference>
<proteinExistence type="predicted"/>
<name>A0A5C3F5R9_9BASI</name>
<evidence type="ECO:0000313" key="5">
    <source>
        <dbReference type="Proteomes" id="UP000323386"/>
    </source>
</evidence>
<keyword evidence="5" id="KW-1185">Reference proteome</keyword>
<evidence type="ECO:0000259" key="3">
    <source>
        <dbReference type="PROSITE" id="PS51504"/>
    </source>
</evidence>
<feature type="domain" description="H15" evidence="3">
    <location>
        <begin position="469"/>
        <end position="543"/>
    </location>
</feature>
<dbReference type="Pfam" id="PF00538">
    <property type="entry name" value="Linker_histone"/>
    <property type="match status" value="1"/>
</dbReference>
<feature type="region of interest" description="Disordered" evidence="2">
    <location>
        <begin position="859"/>
        <end position="892"/>
    </location>
</feature>
<evidence type="ECO:0000313" key="4">
    <source>
        <dbReference type="EMBL" id="SPO39854.1"/>
    </source>
</evidence>
<dbReference type="EMBL" id="OOIP01000016">
    <property type="protein sequence ID" value="SPO39854.1"/>
    <property type="molecule type" value="Genomic_DNA"/>
</dbReference>
<sequence>MSSLVPAAEEIAVAVSSSCRGCSDKRGGEQVRASLNTVRRMVALRPLLEDDLAWAQRLGMHPGNKGAASMQREDRCGAWTLSDPAGSSKRTVMAAVEKWVDGPSANTSVPLYPSSGSPPVVQPEPRGWVVEAFVGAVQAGVARWSSKLIVGSGGGGGVGGGGGGGGRDEQDFCEDRRWGSRQAQHRTAAPEPLAPRRLPRAAAAARRGAACLLFKKVSKPGLCADCQQPAMAGHASGSRLGRHSFPARPAGGEQGPTKPSERETPGLLPQTPRLGLLAACFAAPKMPTTGLPLVATNAAQQDRVRPGHAKQARPRPYGRLHALRASSPRRGQGRPGQTGWAASWTALVATRTSTGPACSLPARASDPARLLLDPSSLSATIITSTTTTTIDALVPVASFPTLPPLVASPSACTPPLAATHAVPHAPCSLPVQARQQPRQPLAHTMAKVSGLKPKGAASKAKAKTHVVLKHPPYLEMVRQVIIDDADKTGTSRQTIKKRIANKYGLDPLSPTTKNNINRAIHSGMEKKEFLLPKGLTGKVKLAGKVIHKQVEPKVIKPKKQKPITEVKTKKKKKPVTEVKARKKVKKVAATGAKKAGSPSKKTAKKTKASTSRKQESSDESGSDDDDSSDDDDRTSVSSGSLSSDTGGNEPDVSSTDDDEESQVARLLAEMPPSSQSPTRAKGKGKQGQATYKSKASGSSKKQQPAAKKAAHTVTSTLVRLPVMHPSSQAAKSPSVLRHSPSLAHRPRLEGKLPPSPAVVPVSRRTGHPRPTCTSTATSLRVPCLRLCNVVAPSLGITAQPGNVAALAGPGRAGHDVCRLLLALMPLEVSESGSGPSEIVCCRVAGRSAQNILPRLELAGSGLPQEGGAGRGQQRRAGQRSSQIIRLGPLPGH</sequence>
<evidence type="ECO:0000256" key="2">
    <source>
        <dbReference type="SAM" id="MobiDB-lite"/>
    </source>
</evidence>
<feature type="compositionally biased region" description="Acidic residues" evidence="2">
    <location>
        <begin position="617"/>
        <end position="632"/>
    </location>
</feature>
<dbReference type="CDD" id="cd00073">
    <property type="entry name" value="H15"/>
    <property type="match status" value="1"/>
</dbReference>
<dbReference type="GO" id="GO:0000786">
    <property type="term" value="C:nucleosome"/>
    <property type="evidence" value="ECO:0007669"/>
    <property type="project" value="InterPro"/>
</dbReference>
<dbReference type="GO" id="GO:0006334">
    <property type="term" value="P:nucleosome assembly"/>
    <property type="evidence" value="ECO:0007669"/>
    <property type="project" value="InterPro"/>
</dbReference>
<protein>
    <recommendedName>
        <fullName evidence="1">Histone H1</fullName>
    </recommendedName>
</protein>
<feature type="region of interest" description="Disordered" evidence="2">
    <location>
        <begin position="744"/>
        <end position="773"/>
    </location>
</feature>
<dbReference type="PROSITE" id="PS51504">
    <property type="entry name" value="H15"/>
    <property type="match status" value="1"/>
</dbReference>
<dbReference type="AlphaFoldDB" id="A0A5C3F5R9"/>
<dbReference type="Proteomes" id="UP000323386">
    <property type="component" value="Unassembled WGS sequence"/>
</dbReference>
<feature type="region of interest" description="Disordered" evidence="2">
    <location>
        <begin position="552"/>
        <end position="712"/>
    </location>
</feature>
<dbReference type="GO" id="GO:0003677">
    <property type="term" value="F:DNA binding"/>
    <property type="evidence" value="ECO:0007669"/>
    <property type="project" value="InterPro"/>
</dbReference>